<proteinExistence type="predicted"/>
<feature type="compositionally biased region" description="Basic residues" evidence="1">
    <location>
        <begin position="1"/>
        <end position="17"/>
    </location>
</feature>
<feature type="compositionally biased region" description="Low complexity" evidence="1">
    <location>
        <begin position="93"/>
        <end position="102"/>
    </location>
</feature>
<dbReference type="EMBL" id="CADCTV010000707">
    <property type="protein sequence ID" value="CAA9355178.1"/>
    <property type="molecule type" value="Genomic_DNA"/>
</dbReference>
<feature type="compositionally biased region" description="Basic and acidic residues" evidence="1">
    <location>
        <begin position="103"/>
        <end position="114"/>
    </location>
</feature>
<name>A0A6J4MB08_9BACT</name>
<feature type="compositionally biased region" description="Gly residues" evidence="1">
    <location>
        <begin position="18"/>
        <end position="28"/>
    </location>
</feature>
<protein>
    <submittedName>
        <fullName evidence="2">Uncharacterized protein</fullName>
    </submittedName>
</protein>
<reference evidence="2" key="1">
    <citation type="submission" date="2020-02" db="EMBL/GenBank/DDBJ databases">
        <authorList>
            <person name="Meier V. D."/>
        </authorList>
    </citation>
    <scope>NUCLEOTIDE SEQUENCE</scope>
    <source>
        <strain evidence="2">AVDCRST_MAG89</strain>
    </source>
</reference>
<sequence length="126" mass="13439">GKRPRSRRHRGRRRRLPGGRGDGVGGGVPRHQPRDGDHRRMAPVGLQLLRPVAGPASGRDRAPLLQRPQPAGLAPVARRDLHRLRGDPDEPGHLLPAHLALQHPDDAGPADGRHRPGGALAAALAV</sequence>
<dbReference type="AlphaFoldDB" id="A0A6J4MB08"/>
<feature type="non-terminal residue" evidence="2">
    <location>
        <position position="1"/>
    </location>
</feature>
<organism evidence="2">
    <name type="scientific">uncultured Gemmatimonadota bacterium</name>
    <dbReference type="NCBI Taxonomy" id="203437"/>
    <lineage>
        <taxon>Bacteria</taxon>
        <taxon>Pseudomonadati</taxon>
        <taxon>Gemmatimonadota</taxon>
        <taxon>environmental samples</taxon>
    </lineage>
</organism>
<feature type="region of interest" description="Disordered" evidence="1">
    <location>
        <begin position="1"/>
        <end position="39"/>
    </location>
</feature>
<feature type="compositionally biased region" description="Basic and acidic residues" evidence="1">
    <location>
        <begin position="77"/>
        <end position="92"/>
    </location>
</feature>
<accession>A0A6J4MB08</accession>
<evidence type="ECO:0000313" key="2">
    <source>
        <dbReference type="EMBL" id="CAA9355178.1"/>
    </source>
</evidence>
<evidence type="ECO:0000256" key="1">
    <source>
        <dbReference type="SAM" id="MobiDB-lite"/>
    </source>
</evidence>
<feature type="non-terminal residue" evidence="2">
    <location>
        <position position="126"/>
    </location>
</feature>
<gene>
    <name evidence="2" type="ORF">AVDCRST_MAG89-3375</name>
</gene>
<feature type="region of interest" description="Disordered" evidence="1">
    <location>
        <begin position="52"/>
        <end position="118"/>
    </location>
</feature>